<evidence type="ECO:0000313" key="4">
    <source>
        <dbReference type="EMBL" id="VYS54051.1"/>
    </source>
</evidence>
<dbReference type="GeneID" id="5007914"/>
<dbReference type="RefSeq" id="NP_001077984.1">
    <property type="nucleotide sequence ID" value="NM_001084515.1"/>
</dbReference>
<evidence type="ECO:0000313" key="2">
    <source>
        <dbReference type="Araport" id="AT2G31005"/>
    </source>
</evidence>
<protein>
    <recommendedName>
        <fullName evidence="7">Transmembrane protein</fullName>
    </recommendedName>
</protein>
<evidence type="ECO:0008006" key="7">
    <source>
        <dbReference type="Google" id="ProtNLM"/>
    </source>
</evidence>
<dbReference type="OrthoDB" id="10271610at2759"/>
<keyword evidence="1" id="KW-0472">Membrane</keyword>
<gene>
    <name evidence="2" type="ordered locus">At2g31005</name>
    <name evidence="4" type="ORF">AN1_LOCUS9509</name>
    <name evidence="3" type="ORF">C24_LOCUS9359</name>
</gene>
<reference evidence="4 5" key="1">
    <citation type="submission" date="2019-11" db="EMBL/GenBank/DDBJ databases">
        <authorList>
            <person name="Jiao W.-B."/>
            <person name="Schneeberger K."/>
        </authorList>
    </citation>
    <scope>NUCLEOTIDE SEQUENCE [LARGE SCALE GENOMIC DNA]</scope>
    <source>
        <strain evidence="5">cv. An-1</strain>
        <strain evidence="6">cv. C24</strain>
    </source>
</reference>
<sequence>MLITIVLGLLADEKLFVTVGSMILSYICDRLINYRINYYVSTKLVKMKEDICKRRVTRSHLYITCIILFYVLCRQCLCGPS</sequence>
<dbReference type="Proteomes" id="UP000426265">
    <property type="component" value="Unassembled WGS sequence"/>
</dbReference>
<dbReference type="EMBL" id="CACSHJ010000088">
    <property type="protein sequence ID" value="CAA0373752.1"/>
    <property type="molecule type" value="Genomic_DNA"/>
</dbReference>
<dbReference type="Proteomes" id="UP000434276">
    <property type="component" value="Unassembled WGS sequence"/>
</dbReference>
<keyword evidence="1" id="KW-1133">Transmembrane helix</keyword>
<dbReference type="KEGG" id="ath:AT2G31005"/>
<dbReference type="EMBL" id="CACRSJ010000105">
    <property type="protein sequence ID" value="VYS54051.1"/>
    <property type="molecule type" value="Genomic_DNA"/>
</dbReference>
<evidence type="ECO:0000256" key="1">
    <source>
        <dbReference type="SAM" id="Phobius"/>
    </source>
</evidence>
<proteinExistence type="predicted"/>
<keyword evidence="1" id="KW-0812">Transmembrane</keyword>
<organism evidence="4 5">
    <name type="scientific">Arabidopsis thaliana</name>
    <name type="common">Mouse-ear cress</name>
    <dbReference type="NCBI Taxonomy" id="3702"/>
    <lineage>
        <taxon>Eukaryota</taxon>
        <taxon>Viridiplantae</taxon>
        <taxon>Streptophyta</taxon>
        <taxon>Embryophyta</taxon>
        <taxon>Tracheophyta</taxon>
        <taxon>Spermatophyta</taxon>
        <taxon>Magnoliopsida</taxon>
        <taxon>eudicotyledons</taxon>
        <taxon>Gunneridae</taxon>
        <taxon>Pentapetalae</taxon>
        <taxon>rosids</taxon>
        <taxon>malvids</taxon>
        <taxon>Brassicales</taxon>
        <taxon>Brassicaceae</taxon>
        <taxon>Camelineae</taxon>
        <taxon>Arabidopsis</taxon>
    </lineage>
</organism>
<dbReference type="Araport" id="AT2G31005"/>
<accession>A0A654F8D2</accession>
<dbReference type="AlphaFoldDB" id="A0A654F8D2"/>
<feature type="transmembrane region" description="Helical" evidence="1">
    <location>
        <begin position="55"/>
        <end position="72"/>
    </location>
</feature>
<feature type="transmembrane region" description="Helical" evidence="1">
    <location>
        <begin position="15"/>
        <end position="34"/>
    </location>
</feature>
<evidence type="ECO:0000313" key="5">
    <source>
        <dbReference type="Proteomes" id="UP000426265"/>
    </source>
</evidence>
<evidence type="ECO:0000313" key="6">
    <source>
        <dbReference type="Proteomes" id="UP000434276"/>
    </source>
</evidence>
<evidence type="ECO:0000313" key="3">
    <source>
        <dbReference type="EMBL" id="CAA0373752.1"/>
    </source>
</evidence>
<name>A0A654F8D2_ARATH</name>